<evidence type="ECO:0000259" key="5">
    <source>
        <dbReference type="PROSITE" id="PS50977"/>
    </source>
</evidence>
<comment type="caution">
    <text evidence="6">The sequence shown here is derived from an EMBL/GenBank/DDBJ whole genome shotgun (WGS) entry which is preliminary data.</text>
</comment>
<dbReference type="InterPro" id="IPR001647">
    <property type="entry name" value="HTH_TetR"/>
</dbReference>
<dbReference type="EMBL" id="BAAAPW010000005">
    <property type="protein sequence ID" value="GAA2043090.1"/>
    <property type="molecule type" value="Genomic_DNA"/>
</dbReference>
<keyword evidence="3" id="KW-0804">Transcription</keyword>
<evidence type="ECO:0000256" key="3">
    <source>
        <dbReference type="ARBA" id="ARBA00023163"/>
    </source>
</evidence>
<dbReference type="InterPro" id="IPR050109">
    <property type="entry name" value="HTH-type_TetR-like_transc_reg"/>
</dbReference>
<sequence length="169" mass="17904">MRQWMPISTSPKGRLALAAVRAFGARPFAEVPVVELAADAGVTTGALYHHFGSKLGLYAFVRADVERRLLDRVEGALAGSAEVDDLIRALAVGFDFVVRDDVIHLLDAPPPVESGPDALAEVIAEQFVPRSDALGAMLAAAWRAAVREVGAGADAEQMRSALLSLSVRT</sequence>
<dbReference type="Proteomes" id="UP001501196">
    <property type="component" value="Unassembled WGS sequence"/>
</dbReference>
<dbReference type="InterPro" id="IPR009057">
    <property type="entry name" value="Homeodomain-like_sf"/>
</dbReference>
<evidence type="ECO:0000256" key="2">
    <source>
        <dbReference type="ARBA" id="ARBA00023125"/>
    </source>
</evidence>
<reference evidence="6 7" key="1">
    <citation type="journal article" date="2019" name="Int. J. Syst. Evol. Microbiol.">
        <title>The Global Catalogue of Microorganisms (GCM) 10K type strain sequencing project: providing services to taxonomists for standard genome sequencing and annotation.</title>
        <authorList>
            <consortium name="The Broad Institute Genomics Platform"/>
            <consortium name="The Broad Institute Genome Sequencing Center for Infectious Disease"/>
            <person name="Wu L."/>
            <person name="Ma J."/>
        </authorList>
    </citation>
    <scope>NUCLEOTIDE SEQUENCE [LARGE SCALE GENOMIC DNA]</scope>
    <source>
        <strain evidence="6 7">JCM 15672</strain>
    </source>
</reference>
<proteinExistence type="predicted"/>
<dbReference type="PANTHER" id="PTHR30055">
    <property type="entry name" value="HTH-TYPE TRANSCRIPTIONAL REGULATOR RUTR"/>
    <property type="match status" value="1"/>
</dbReference>
<feature type="domain" description="HTH tetR-type" evidence="5">
    <location>
        <begin position="9"/>
        <end position="69"/>
    </location>
</feature>
<feature type="DNA-binding region" description="H-T-H motif" evidence="4">
    <location>
        <begin position="32"/>
        <end position="51"/>
    </location>
</feature>
<accession>A0ABN2UT83</accession>
<dbReference type="SUPFAM" id="SSF46689">
    <property type="entry name" value="Homeodomain-like"/>
    <property type="match status" value="1"/>
</dbReference>
<evidence type="ECO:0000313" key="6">
    <source>
        <dbReference type="EMBL" id="GAA2043090.1"/>
    </source>
</evidence>
<dbReference type="PROSITE" id="PS50977">
    <property type="entry name" value="HTH_TETR_2"/>
    <property type="match status" value="1"/>
</dbReference>
<evidence type="ECO:0000256" key="4">
    <source>
        <dbReference type="PROSITE-ProRule" id="PRU00335"/>
    </source>
</evidence>
<dbReference type="Gene3D" id="1.10.357.10">
    <property type="entry name" value="Tetracycline Repressor, domain 2"/>
    <property type="match status" value="1"/>
</dbReference>
<keyword evidence="7" id="KW-1185">Reference proteome</keyword>
<protein>
    <recommendedName>
        <fullName evidence="5">HTH tetR-type domain-containing protein</fullName>
    </recommendedName>
</protein>
<dbReference type="PANTHER" id="PTHR30055:SF234">
    <property type="entry name" value="HTH-TYPE TRANSCRIPTIONAL REGULATOR BETI"/>
    <property type="match status" value="1"/>
</dbReference>
<dbReference type="Pfam" id="PF00440">
    <property type="entry name" value="TetR_N"/>
    <property type="match status" value="1"/>
</dbReference>
<gene>
    <name evidence="6" type="ORF">GCM10009819_32090</name>
</gene>
<name>A0ABN2UT83_9MICO</name>
<keyword evidence="2 4" id="KW-0238">DNA-binding</keyword>
<evidence type="ECO:0000256" key="1">
    <source>
        <dbReference type="ARBA" id="ARBA00023015"/>
    </source>
</evidence>
<organism evidence="6 7">
    <name type="scientific">Agromyces tropicus</name>
    <dbReference type="NCBI Taxonomy" id="555371"/>
    <lineage>
        <taxon>Bacteria</taxon>
        <taxon>Bacillati</taxon>
        <taxon>Actinomycetota</taxon>
        <taxon>Actinomycetes</taxon>
        <taxon>Micrococcales</taxon>
        <taxon>Microbacteriaceae</taxon>
        <taxon>Agromyces</taxon>
    </lineage>
</organism>
<dbReference type="RefSeq" id="WP_344376828.1">
    <property type="nucleotide sequence ID" value="NZ_BAAAPW010000005.1"/>
</dbReference>
<evidence type="ECO:0000313" key="7">
    <source>
        <dbReference type="Proteomes" id="UP001501196"/>
    </source>
</evidence>
<keyword evidence="1" id="KW-0805">Transcription regulation</keyword>